<feature type="domain" description="AMP-dependent synthetase/ligase" evidence="3">
    <location>
        <begin position="50"/>
        <end position="445"/>
    </location>
</feature>
<dbReference type="InterPro" id="IPR042099">
    <property type="entry name" value="ANL_N_sf"/>
</dbReference>
<protein>
    <submittedName>
        <fullName evidence="4">Long-chain fatty acid--CoA ligase</fullName>
    </submittedName>
</protein>
<dbReference type="InterPro" id="IPR020845">
    <property type="entry name" value="AMP-binding_CS"/>
</dbReference>
<keyword evidence="2" id="KW-0067">ATP-binding</keyword>
<organism evidence="4 5">
    <name type="scientific">Kocuria soli</name>
    <dbReference type="NCBI Taxonomy" id="2485125"/>
    <lineage>
        <taxon>Bacteria</taxon>
        <taxon>Bacillati</taxon>
        <taxon>Actinomycetota</taxon>
        <taxon>Actinomycetes</taxon>
        <taxon>Micrococcales</taxon>
        <taxon>Micrococcaceae</taxon>
        <taxon>Kocuria</taxon>
    </lineage>
</organism>
<evidence type="ECO:0000313" key="5">
    <source>
        <dbReference type="Proteomes" id="UP000270616"/>
    </source>
</evidence>
<evidence type="ECO:0000313" key="4">
    <source>
        <dbReference type="EMBL" id="ROZ64010.1"/>
    </source>
</evidence>
<dbReference type="PANTHER" id="PTHR43272:SF33">
    <property type="entry name" value="AMP-BINDING DOMAIN-CONTAINING PROTEIN-RELATED"/>
    <property type="match status" value="1"/>
</dbReference>
<accession>A0A3N3ZRP6</accession>
<dbReference type="OrthoDB" id="9803968at2"/>
<dbReference type="EMBL" id="RKMF01000004">
    <property type="protein sequence ID" value="ROZ64010.1"/>
    <property type="molecule type" value="Genomic_DNA"/>
</dbReference>
<evidence type="ECO:0000256" key="2">
    <source>
        <dbReference type="ARBA" id="ARBA00022840"/>
    </source>
</evidence>
<dbReference type="AlphaFoldDB" id="A0A3N3ZRP6"/>
<reference evidence="4 5" key="1">
    <citation type="submission" date="2018-10" db="EMBL/GenBank/DDBJ databases">
        <title>Kocuria sp. M5W7-7, whole genome shotgun sequence.</title>
        <authorList>
            <person name="Tuo L."/>
        </authorList>
    </citation>
    <scope>NUCLEOTIDE SEQUENCE [LARGE SCALE GENOMIC DNA]</scope>
    <source>
        <strain evidence="4 5">M5W7-7</strain>
    </source>
</reference>
<keyword evidence="5" id="KW-1185">Reference proteome</keyword>
<dbReference type="SUPFAM" id="SSF56801">
    <property type="entry name" value="Acetyl-CoA synthetase-like"/>
    <property type="match status" value="1"/>
</dbReference>
<dbReference type="PROSITE" id="PS00455">
    <property type="entry name" value="AMP_BINDING"/>
    <property type="match status" value="1"/>
</dbReference>
<dbReference type="Proteomes" id="UP000270616">
    <property type="component" value="Unassembled WGS sequence"/>
</dbReference>
<keyword evidence="4" id="KW-0436">Ligase</keyword>
<comment type="caution">
    <text evidence="4">The sequence shown here is derived from an EMBL/GenBank/DDBJ whole genome shotgun (WGS) entry which is preliminary data.</text>
</comment>
<dbReference type="RefSeq" id="WP_123824590.1">
    <property type="nucleotide sequence ID" value="NZ_RKMF01000004.1"/>
</dbReference>
<dbReference type="GO" id="GO:0004467">
    <property type="term" value="F:long-chain fatty acid-CoA ligase activity"/>
    <property type="evidence" value="ECO:0007669"/>
    <property type="project" value="TreeGrafter"/>
</dbReference>
<name>A0A3N3ZRP6_9MICC</name>
<dbReference type="Gene3D" id="3.40.50.12780">
    <property type="entry name" value="N-terminal domain of ligase-like"/>
    <property type="match status" value="2"/>
</dbReference>
<evidence type="ECO:0000259" key="3">
    <source>
        <dbReference type="Pfam" id="PF00501"/>
    </source>
</evidence>
<gene>
    <name evidence="4" type="ORF">EDL96_04305</name>
</gene>
<evidence type="ECO:0000256" key="1">
    <source>
        <dbReference type="ARBA" id="ARBA00022741"/>
    </source>
</evidence>
<dbReference type="Pfam" id="PF23562">
    <property type="entry name" value="AMP-binding_C_3"/>
    <property type="match status" value="1"/>
</dbReference>
<dbReference type="GO" id="GO:0016020">
    <property type="term" value="C:membrane"/>
    <property type="evidence" value="ECO:0007669"/>
    <property type="project" value="TreeGrafter"/>
</dbReference>
<dbReference type="InterPro" id="IPR000873">
    <property type="entry name" value="AMP-dep_synth/lig_dom"/>
</dbReference>
<dbReference type="GO" id="GO:0005524">
    <property type="term" value="F:ATP binding"/>
    <property type="evidence" value="ECO:0007669"/>
    <property type="project" value="UniProtKB-KW"/>
</dbReference>
<dbReference type="Pfam" id="PF00501">
    <property type="entry name" value="AMP-binding"/>
    <property type="match status" value="1"/>
</dbReference>
<sequence length="668" mass="73105">MRSASVPALVERLTHDRITDLLQRQATSPADPVLYERLPPLGPGVPVRASDFRAQVIAVAKGLVAAGIEPGDRVGILGRTRYEWTLVDFAVWWAGAVSVPVYDSSSHAQIAWNLMDSGARAIFVENEKLETAVRDTARELQDGSLDALGGSLPTEPLKAAQRVWRMDGTATSLGELIALGSTVSDEDLERRRTSRALDDTATIVYTSGTTGPPKGCALTHRNFISLCENVQPYLPEVVHAGAKTVLFLPLAHVFARMVEVLALHSGVILAHTADVKNLTTDLQRVHPSFILAVPRVFEKIVIGARMRAQDGGKLRSWLFNRAVTTGEKWSRAQVGRRVHPVLEARHRLYDRLVYAKLREAMGGDVRWAISGGAALSESLAHFFHGIGVYVVEGYGLTETTAPIAANTPTLDALGTVGLPLPGHEIRLADDDEIQVRGPHVMACYHGRPDLTAEALQDGWFATGDLGAMDDRGLLRITGRKKEIIVTAGGKNVIPEQLEAPIRATAMVGQCMVVGEGRKFVAALITLDPETLPHRLEHLGLDRNLTPAQAALEPKVIAHLQEVVDQANRKVSTAESIRAFEILPTDLTVESGHLTPSLKLRRDDILRDFADVVEDLYSRPAPPVRQGSETLAKLESSFENSLERLRELKDVRELKDLRELRDRGSERDV</sequence>
<dbReference type="PANTHER" id="PTHR43272">
    <property type="entry name" value="LONG-CHAIN-FATTY-ACID--COA LIGASE"/>
    <property type="match status" value="1"/>
</dbReference>
<dbReference type="CDD" id="cd05907">
    <property type="entry name" value="VL_LC_FACS_like"/>
    <property type="match status" value="1"/>
</dbReference>
<proteinExistence type="predicted"/>
<keyword evidence="1" id="KW-0547">Nucleotide-binding</keyword>